<reference evidence="2 3" key="1">
    <citation type="submission" date="2022-04" db="EMBL/GenBank/DDBJ databases">
        <title>Halobacillus sp. isolated from saltern.</title>
        <authorList>
            <person name="Won M."/>
            <person name="Lee C.-M."/>
            <person name="Woen H.-Y."/>
            <person name="Kwon S.-W."/>
        </authorList>
    </citation>
    <scope>NUCLEOTIDE SEQUENCE [LARGE SCALE GENOMIC DNA]</scope>
    <source>
        <strain evidence="2 3">SSTM10-2</strain>
    </source>
</reference>
<dbReference type="RefSeq" id="WP_244751849.1">
    <property type="nucleotide sequence ID" value="NZ_CP095074.1"/>
</dbReference>
<feature type="transmembrane region" description="Helical" evidence="1">
    <location>
        <begin position="29"/>
        <end position="48"/>
    </location>
</feature>
<dbReference type="Proteomes" id="UP000831880">
    <property type="component" value="Chromosome"/>
</dbReference>
<sequence length="51" mass="5657">MKILRLILSLIVIALSIYALITGTTEVMLPYLLLLAGLTLIVTGIIEFQKR</sequence>
<keyword evidence="1" id="KW-1133">Transmembrane helix</keyword>
<keyword evidence="3" id="KW-1185">Reference proteome</keyword>
<evidence type="ECO:0000313" key="3">
    <source>
        <dbReference type="Proteomes" id="UP000831880"/>
    </source>
</evidence>
<proteinExistence type="predicted"/>
<evidence type="ECO:0000313" key="2">
    <source>
        <dbReference type="EMBL" id="UOQ92239.1"/>
    </source>
</evidence>
<name>A0ABY4GW03_9BACI</name>
<accession>A0ABY4GW03</accession>
<keyword evidence="1" id="KW-0812">Transmembrane</keyword>
<evidence type="ECO:0000256" key="1">
    <source>
        <dbReference type="SAM" id="Phobius"/>
    </source>
</evidence>
<keyword evidence="1" id="KW-0472">Membrane</keyword>
<dbReference type="EMBL" id="CP095074">
    <property type="protein sequence ID" value="UOQ92239.1"/>
    <property type="molecule type" value="Genomic_DNA"/>
</dbReference>
<gene>
    <name evidence="2" type="ORF">MUO14_17380</name>
</gene>
<protein>
    <submittedName>
        <fullName evidence="2">Uncharacterized protein</fullName>
    </submittedName>
</protein>
<organism evidence="2 3">
    <name type="scientific">Halobacillus shinanisalinarum</name>
    <dbReference type="NCBI Taxonomy" id="2932258"/>
    <lineage>
        <taxon>Bacteria</taxon>
        <taxon>Bacillati</taxon>
        <taxon>Bacillota</taxon>
        <taxon>Bacilli</taxon>
        <taxon>Bacillales</taxon>
        <taxon>Bacillaceae</taxon>
        <taxon>Halobacillus</taxon>
    </lineage>
</organism>